<comment type="catalytic activity">
    <reaction evidence="5">
        <text>4-phospho-D-erythronate + NAD(+) = (R)-3-hydroxy-2-oxo-4-phosphooxybutanoate + NADH + H(+)</text>
        <dbReference type="Rhea" id="RHEA:18829"/>
        <dbReference type="ChEBI" id="CHEBI:15378"/>
        <dbReference type="ChEBI" id="CHEBI:57540"/>
        <dbReference type="ChEBI" id="CHEBI:57945"/>
        <dbReference type="ChEBI" id="CHEBI:58538"/>
        <dbReference type="ChEBI" id="CHEBI:58766"/>
        <dbReference type="EC" id="1.1.1.290"/>
    </reaction>
</comment>
<feature type="binding site" evidence="5">
    <location>
        <position position="67"/>
    </location>
    <ligand>
        <name>substrate</name>
    </ligand>
</feature>
<dbReference type="InterPro" id="IPR050223">
    <property type="entry name" value="D-isomer_2-hydroxyacid_DH"/>
</dbReference>
<evidence type="ECO:0000259" key="6">
    <source>
        <dbReference type="Pfam" id="PF00389"/>
    </source>
</evidence>
<evidence type="ECO:0000313" key="9">
    <source>
        <dbReference type="Proteomes" id="UP000297031"/>
    </source>
</evidence>
<dbReference type="InterPro" id="IPR020921">
    <property type="entry name" value="Erythronate-4-P_DHase"/>
</dbReference>
<evidence type="ECO:0000259" key="7">
    <source>
        <dbReference type="Pfam" id="PF02826"/>
    </source>
</evidence>
<feature type="domain" description="D-isomer specific 2-hydroxyacid dehydrogenase catalytic" evidence="6">
    <location>
        <begin position="26"/>
        <end position="281"/>
    </location>
</feature>
<keyword evidence="9" id="KW-1185">Reference proteome</keyword>
<name>A0A4P7VR95_9BACT</name>
<dbReference type="InterPro" id="IPR036291">
    <property type="entry name" value="NAD(P)-bd_dom_sf"/>
</dbReference>
<dbReference type="RefSeq" id="WP_136411163.1">
    <property type="nucleotide sequence ID" value="NZ_CP039393.1"/>
</dbReference>
<dbReference type="Proteomes" id="UP000297031">
    <property type="component" value="Chromosome"/>
</dbReference>
<dbReference type="PROSITE" id="PS00065">
    <property type="entry name" value="D_2_HYDROXYACID_DH_1"/>
    <property type="match status" value="1"/>
</dbReference>
<dbReference type="GO" id="GO:0008615">
    <property type="term" value="P:pyridoxine biosynthetic process"/>
    <property type="evidence" value="ECO:0007669"/>
    <property type="project" value="UniProtKB-UniRule"/>
</dbReference>
<organism evidence="8 9">
    <name type="scientific">Muribaculum gordoncarteri</name>
    <dbReference type="NCBI Taxonomy" id="2530390"/>
    <lineage>
        <taxon>Bacteria</taxon>
        <taxon>Pseudomonadati</taxon>
        <taxon>Bacteroidota</taxon>
        <taxon>Bacteroidia</taxon>
        <taxon>Bacteroidales</taxon>
        <taxon>Muribaculaceae</taxon>
        <taxon>Muribaculum</taxon>
    </lineage>
</organism>
<dbReference type="KEGG" id="mgod:E7746_13670"/>
<comment type="caution">
    <text evidence="5">Lacks conserved residue(s) required for the propagation of feature annotation.</text>
</comment>
<feature type="active site" description="Proton donor" evidence="5">
    <location>
        <position position="257"/>
    </location>
</feature>
<dbReference type="GO" id="GO:0051287">
    <property type="term" value="F:NAD binding"/>
    <property type="evidence" value="ECO:0007669"/>
    <property type="project" value="InterPro"/>
</dbReference>
<comment type="function">
    <text evidence="5">Catalyzes the oxidation of erythronate-4-phosphate to 3-hydroxy-2-oxo-4-phosphonooxybutanoate.</text>
</comment>
<sequence>MKVIIENKIPFIKGLLEPIVDNVTYLSPDEITNEALRDADALITRTRTRCDARLLDGTTCKFIATATIGTDHIDLDYCKTNGITVANAPGCNAPAVAQYVFGSIAIWRKAVDDRRPLSSLTIGIVGVGHVGSIVERWARQLGMKVLLCDPPRAEREGDAMFTDMASIARLADVITFHTPMARQGAHPTFHLLDGSSTAELGRKPLVINSSRGPVTDTQSLIDALDSGAIGAAAIDCWENEPTISRPLLEKALIATPHIAGYSREGKIRATTMAVNALTAHFNLPQVEMHEKVAPGAAESVTLEAIAESYTPAADTLSLKENPERFEQLRNTYDYRHEVM</sequence>
<dbReference type="PANTHER" id="PTHR10996:SF283">
    <property type="entry name" value="GLYOXYLATE_HYDROXYPYRUVATE REDUCTASE B"/>
    <property type="match status" value="1"/>
</dbReference>
<feature type="active site" evidence="5">
    <location>
        <position position="240"/>
    </location>
</feature>
<dbReference type="GO" id="GO:0005829">
    <property type="term" value="C:cytosol"/>
    <property type="evidence" value="ECO:0007669"/>
    <property type="project" value="TreeGrafter"/>
</dbReference>
<evidence type="ECO:0000256" key="3">
    <source>
        <dbReference type="ARBA" id="ARBA00023027"/>
    </source>
</evidence>
<proteinExistence type="inferred from homology"/>
<dbReference type="EMBL" id="CP039393">
    <property type="protein sequence ID" value="QCD36851.1"/>
    <property type="molecule type" value="Genomic_DNA"/>
</dbReference>
<dbReference type="SUPFAM" id="SSF51735">
    <property type="entry name" value="NAD(P)-binding Rossmann-fold domains"/>
    <property type="match status" value="1"/>
</dbReference>
<keyword evidence="2 5" id="KW-0560">Oxidoreductase</keyword>
<evidence type="ECO:0000313" key="8">
    <source>
        <dbReference type="EMBL" id="QCD36851.1"/>
    </source>
</evidence>
<feature type="binding site" evidence="5">
    <location>
        <position position="261"/>
    </location>
    <ligand>
        <name>substrate</name>
    </ligand>
</feature>
<dbReference type="GO" id="GO:0030267">
    <property type="term" value="F:glyoxylate reductase (NADPH) activity"/>
    <property type="evidence" value="ECO:0007669"/>
    <property type="project" value="TreeGrafter"/>
</dbReference>
<keyword evidence="1 5" id="KW-0963">Cytoplasm</keyword>
<dbReference type="Gene3D" id="3.40.50.720">
    <property type="entry name" value="NAD(P)-binding Rossmann-like Domain"/>
    <property type="match status" value="2"/>
</dbReference>
<dbReference type="HAMAP" id="MF_01825">
    <property type="entry name" value="PdxB"/>
    <property type="match status" value="1"/>
</dbReference>
<feature type="binding site" evidence="5">
    <location>
        <position position="178"/>
    </location>
    <ligand>
        <name>NAD(+)</name>
        <dbReference type="ChEBI" id="CHEBI:57540"/>
    </ligand>
</feature>
<feature type="active site" evidence="5">
    <location>
        <position position="211"/>
    </location>
</feature>
<dbReference type="Pfam" id="PF02826">
    <property type="entry name" value="2-Hacid_dh_C"/>
    <property type="match status" value="1"/>
</dbReference>
<dbReference type="GO" id="GO:0016618">
    <property type="term" value="F:hydroxypyruvate reductase [NAD(P)H] activity"/>
    <property type="evidence" value="ECO:0007669"/>
    <property type="project" value="TreeGrafter"/>
</dbReference>
<accession>A0A4P7VR95</accession>
<reference evidence="8 9" key="1">
    <citation type="submission" date="2019-02" db="EMBL/GenBank/DDBJ databases">
        <title>Isolation and identification of novel species under the genus Muribaculum.</title>
        <authorList>
            <person name="Miyake S."/>
            <person name="Ding Y."/>
            <person name="Low A."/>
            <person name="Soh M."/>
            <person name="Seedorf H."/>
        </authorList>
    </citation>
    <scope>NUCLEOTIDE SEQUENCE [LARGE SCALE GENOMIC DNA]</scope>
    <source>
        <strain evidence="8 9">TLL-A4</strain>
    </source>
</reference>
<evidence type="ECO:0000256" key="4">
    <source>
        <dbReference type="ARBA" id="ARBA00023096"/>
    </source>
</evidence>
<dbReference type="EC" id="1.1.1.290" evidence="5"/>
<comment type="subcellular location">
    <subcellularLocation>
        <location evidence="5">Cytoplasm</location>
    </subcellularLocation>
</comment>
<comment type="pathway">
    <text evidence="5">Cofactor biosynthesis; pyridoxine 5'-phosphate biosynthesis; pyridoxine 5'-phosphate from D-erythrose 4-phosphate: step 2/5.</text>
</comment>
<keyword evidence="4 5" id="KW-0664">Pyridoxine biosynthesis</keyword>
<feature type="domain" description="D-isomer specific 2-hydroxyacid dehydrogenase NAD-binding" evidence="7">
    <location>
        <begin position="108"/>
        <end position="259"/>
    </location>
</feature>
<dbReference type="CDD" id="cd12158">
    <property type="entry name" value="ErythrP_dh"/>
    <property type="match status" value="1"/>
</dbReference>
<dbReference type="InterPro" id="IPR006139">
    <property type="entry name" value="D-isomer_2_OHA_DH_cat_dom"/>
</dbReference>
<feature type="binding site" evidence="5">
    <location>
        <position position="46"/>
    </location>
    <ligand>
        <name>substrate</name>
    </ligand>
</feature>
<dbReference type="OrthoDB" id="1522997at2"/>
<feature type="binding site" evidence="5">
    <location>
        <position position="235"/>
    </location>
    <ligand>
        <name>NAD(+)</name>
        <dbReference type="ChEBI" id="CHEBI:57540"/>
    </ligand>
</feature>
<comment type="subunit">
    <text evidence="5">Homodimer.</text>
</comment>
<dbReference type="AlphaFoldDB" id="A0A4P7VR95"/>
<comment type="similarity">
    <text evidence="5">Belongs to the D-isomer specific 2-hydroxyacid dehydrogenase family. PdxB subfamily.</text>
</comment>
<dbReference type="SUPFAM" id="SSF52283">
    <property type="entry name" value="Formate/glycerate dehydrogenase catalytic domain-like"/>
    <property type="match status" value="1"/>
</dbReference>
<dbReference type="InterPro" id="IPR006140">
    <property type="entry name" value="D-isomer_DH_NAD-bd"/>
</dbReference>
<gene>
    <name evidence="5" type="primary">pdxB</name>
    <name evidence="8" type="ORF">E7746_13670</name>
</gene>
<dbReference type="GO" id="GO:0033711">
    <property type="term" value="F:4-phosphoerythronate dehydrogenase activity"/>
    <property type="evidence" value="ECO:0007669"/>
    <property type="project" value="UniProtKB-EC"/>
</dbReference>
<evidence type="ECO:0000256" key="2">
    <source>
        <dbReference type="ARBA" id="ARBA00023002"/>
    </source>
</evidence>
<evidence type="ECO:0000256" key="5">
    <source>
        <dbReference type="HAMAP-Rule" id="MF_01825"/>
    </source>
</evidence>
<feature type="binding site" evidence="5">
    <location>
        <position position="149"/>
    </location>
    <ligand>
        <name>NAD(+)</name>
        <dbReference type="ChEBI" id="CHEBI:57540"/>
    </ligand>
</feature>
<protein>
    <recommendedName>
        <fullName evidence="5">Erythronate-4-phosphate dehydrogenase</fullName>
        <ecNumber evidence="5">1.1.1.290</ecNumber>
    </recommendedName>
</protein>
<feature type="binding site" evidence="5">
    <location>
        <position position="260"/>
    </location>
    <ligand>
        <name>NAD(+)</name>
        <dbReference type="ChEBI" id="CHEBI:57540"/>
    </ligand>
</feature>
<dbReference type="PANTHER" id="PTHR10996">
    <property type="entry name" value="2-HYDROXYACID DEHYDROGENASE-RELATED"/>
    <property type="match status" value="1"/>
</dbReference>
<evidence type="ECO:0000256" key="1">
    <source>
        <dbReference type="ARBA" id="ARBA00022490"/>
    </source>
</evidence>
<dbReference type="UniPathway" id="UPA00244">
    <property type="reaction ID" value="UER00310"/>
</dbReference>
<dbReference type="Pfam" id="PF00389">
    <property type="entry name" value="2-Hacid_dh"/>
    <property type="match status" value="1"/>
</dbReference>
<keyword evidence="3 5" id="KW-0520">NAD</keyword>
<dbReference type="InterPro" id="IPR029752">
    <property type="entry name" value="D-isomer_DH_CS1"/>
</dbReference>